<accession>A0A917HFS1</accession>
<evidence type="ECO:0000313" key="1">
    <source>
        <dbReference type="EMBL" id="GGG77893.1"/>
    </source>
</evidence>
<sequence>MACSDKNSLVREGTAQYNRFLKALSPTFVQVDERNLRELLLFVQRYAAHVSYFDTENNSAGTWEPLIQRDISVVLASLTNLAPLTFADYHKSLVKRIRLAVREADIDEAKRCFKYLFDLVYTLAKTVDQQCALLEDDMDYQQVIRDTIALKIDKGIRALLTFCTANHSLLPASSTTDPLAPFIPLNSSVTAYGFHYISDDPEPLNISVPDTDDLSKINFIVHHNLFQRQVKAVLTGTALAIQKADALFAESMSNYKKHRPHIALLQTFLRLFGHAQDQLNRYGKNHLEYYYKDILQLRPRRPEPDRAHLVFDLHAQLSDHLLKAGTLFKGGKDSDGKPLTYQLSQDVILNQAKVASVHSMNKVNGTLYASENSNQVPMFLFGESQNPSKAIGFAIASKLLFLKSGERTITVSIHLNETRLSVKWSRFRSLTFHTRLTGEKGWLEDQVRAIYHPQSGELVFSITIDGGKDAVQQYDEKIHQKNMQVSMPLLMVYIDQEASGMSYDLLAEKAIDRVRISVNVQGYKEAILSNDIGLLDGSKPFKPFGDLPRRGSGFYIGSDELFQKPLTSLSLITDLPAEFSAAYLYRGKWTALSLERTNGGYTLGIPKQPIQERSLAILTRAYGTGDRDGHIRLALTTDRYSLSAFMDSLTQSFNETKLMKIPIQTAVEGLFRSDLITGEATKKVEAKKMEVGVAASLEDNHKELLKTVVSATQFEGFRLVRNSTPTPKELVAGTFEINYSATDTLTFGNETKPGFFHLYPFGYKQIQQSKRLGLLPAVSNNGELFIGLAGVQAPKTISLLFEVVEGSSNPLKPAEAVHWYYLDGNNDWKKFEKEALIDGTKGLTRTGIVEVSLPSDATSQGTVMPQGMLWMMAAVEEQIDAVCKLASIRAQAGQVELIQDEANMLYFKTTLPKGTISKAVVSDAAIKRIEQPMDSFGGRPLELADRFYTRVSERLRHKQRAITMWDYERLVLEQFPAIYKVKCINRAGFVEANGTTVFCENYPGHVTVVTIPDLSKSAKSNPLRPYTPIGTLVDITDYLKDVNNPFVTLHVRNPQFEEIQLEFAVIFRPQLDETYHLKLLNDDIERFLCPWAFDTSTPVAFGGKIQKSTLIDFIDGLPYVHVVSTFKMHLIVRDEKQTIQTATYDVEEAVATSSRSILVSYADGTTRHLIHVIPNCECV</sequence>
<reference evidence="1" key="1">
    <citation type="journal article" date="2014" name="Int. J. Syst. Evol. Microbiol.">
        <title>Complete genome sequence of Corynebacterium casei LMG S-19264T (=DSM 44701T), isolated from a smear-ripened cheese.</title>
        <authorList>
            <consortium name="US DOE Joint Genome Institute (JGI-PGF)"/>
            <person name="Walter F."/>
            <person name="Albersmeier A."/>
            <person name="Kalinowski J."/>
            <person name="Ruckert C."/>
        </authorList>
    </citation>
    <scope>NUCLEOTIDE SEQUENCE</scope>
    <source>
        <strain evidence="1">CGMCC 1.12195</strain>
    </source>
</reference>
<dbReference type="AlphaFoldDB" id="A0A917HFS1"/>
<name>A0A917HFS1_9SPHI</name>
<reference evidence="1" key="2">
    <citation type="submission" date="2020-09" db="EMBL/GenBank/DDBJ databases">
        <authorList>
            <person name="Sun Q."/>
            <person name="Zhou Y."/>
        </authorList>
    </citation>
    <scope>NUCLEOTIDE SEQUENCE</scope>
    <source>
        <strain evidence="1">CGMCC 1.12195</strain>
    </source>
</reference>
<protein>
    <recommendedName>
        <fullName evidence="3">Baseplate J-like protein</fullName>
    </recommendedName>
</protein>
<dbReference type="RefSeq" id="WP_188504565.1">
    <property type="nucleotide sequence ID" value="NZ_BMER01000001.1"/>
</dbReference>
<proteinExistence type="predicted"/>
<dbReference type="EMBL" id="BMER01000001">
    <property type="protein sequence ID" value="GGG77893.1"/>
    <property type="molecule type" value="Genomic_DNA"/>
</dbReference>
<gene>
    <name evidence="1" type="ORF">GCM10007415_07340</name>
</gene>
<evidence type="ECO:0000313" key="2">
    <source>
        <dbReference type="Proteomes" id="UP000660862"/>
    </source>
</evidence>
<comment type="caution">
    <text evidence="1">The sequence shown here is derived from an EMBL/GenBank/DDBJ whole genome shotgun (WGS) entry which is preliminary data.</text>
</comment>
<evidence type="ECO:0008006" key="3">
    <source>
        <dbReference type="Google" id="ProtNLM"/>
    </source>
</evidence>
<keyword evidence="2" id="KW-1185">Reference proteome</keyword>
<organism evidence="1 2">
    <name type="scientific">Parapedobacter pyrenivorans</name>
    <dbReference type="NCBI Taxonomy" id="1305674"/>
    <lineage>
        <taxon>Bacteria</taxon>
        <taxon>Pseudomonadati</taxon>
        <taxon>Bacteroidota</taxon>
        <taxon>Sphingobacteriia</taxon>
        <taxon>Sphingobacteriales</taxon>
        <taxon>Sphingobacteriaceae</taxon>
        <taxon>Parapedobacter</taxon>
    </lineage>
</organism>
<dbReference type="Proteomes" id="UP000660862">
    <property type="component" value="Unassembled WGS sequence"/>
</dbReference>